<feature type="transmembrane region" description="Helical" evidence="1">
    <location>
        <begin position="47"/>
        <end position="66"/>
    </location>
</feature>
<keyword evidence="3" id="KW-1185">Reference proteome</keyword>
<feature type="transmembrane region" description="Helical" evidence="1">
    <location>
        <begin position="156"/>
        <end position="173"/>
    </location>
</feature>
<dbReference type="Pfam" id="PF22765">
    <property type="entry name" value="DUF7010"/>
    <property type="match status" value="1"/>
</dbReference>
<dbReference type="AlphaFoldDB" id="A0A385SQH2"/>
<organism evidence="2 3">
    <name type="scientific">Chryseolinea soli</name>
    <dbReference type="NCBI Taxonomy" id="2321403"/>
    <lineage>
        <taxon>Bacteria</taxon>
        <taxon>Pseudomonadati</taxon>
        <taxon>Bacteroidota</taxon>
        <taxon>Cytophagia</taxon>
        <taxon>Cytophagales</taxon>
        <taxon>Fulvivirgaceae</taxon>
        <taxon>Chryseolinea</taxon>
    </lineage>
</organism>
<feature type="transmembrane region" description="Helical" evidence="1">
    <location>
        <begin position="130"/>
        <end position="150"/>
    </location>
</feature>
<name>A0A385SQH2_9BACT</name>
<feature type="transmembrane region" description="Helical" evidence="1">
    <location>
        <begin position="105"/>
        <end position="123"/>
    </location>
</feature>
<keyword evidence="1" id="KW-1133">Transmembrane helix</keyword>
<dbReference type="KEGG" id="chk:D4L85_22800"/>
<feature type="transmembrane region" description="Helical" evidence="1">
    <location>
        <begin position="21"/>
        <end position="41"/>
    </location>
</feature>
<dbReference type="RefSeq" id="WP_119756473.1">
    <property type="nucleotide sequence ID" value="NZ_CP032382.1"/>
</dbReference>
<dbReference type="Proteomes" id="UP000266183">
    <property type="component" value="Chromosome"/>
</dbReference>
<dbReference type="InterPro" id="IPR053824">
    <property type="entry name" value="DUF7010"/>
</dbReference>
<evidence type="ECO:0000313" key="3">
    <source>
        <dbReference type="Proteomes" id="UP000266183"/>
    </source>
</evidence>
<evidence type="ECO:0000256" key="1">
    <source>
        <dbReference type="SAM" id="Phobius"/>
    </source>
</evidence>
<keyword evidence="1" id="KW-0812">Transmembrane</keyword>
<proteinExistence type="predicted"/>
<keyword evidence="1" id="KW-0472">Membrane</keyword>
<accession>A0A385SQH2</accession>
<dbReference type="OrthoDB" id="7630092at2"/>
<gene>
    <name evidence="2" type="ORF">D4L85_22800</name>
</gene>
<feature type="transmembrane region" description="Helical" evidence="1">
    <location>
        <begin position="78"/>
        <end position="99"/>
    </location>
</feature>
<protein>
    <submittedName>
        <fullName evidence="2">Uncharacterized protein</fullName>
    </submittedName>
</protein>
<reference evidence="3" key="1">
    <citation type="submission" date="2018-09" db="EMBL/GenBank/DDBJ databases">
        <title>Chryseolinea sp. KIS68-18 isolated from soil.</title>
        <authorList>
            <person name="Weon H.-Y."/>
            <person name="Kwon S.-W."/>
            <person name="Lee S.A."/>
        </authorList>
    </citation>
    <scope>NUCLEOTIDE SEQUENCE [LARGE SCALE GENOMIC DNA]</scope>
    <source>
        <strain evidence="3">KIS68-18</strain>
    </source>
</reference>
<sequence length="194" mass="21268">MELKELLRQEKRNAFLKANGGLALPAAGFLYWLALGIAGLYLSPRMWFPVAAFTSGLIFPLGLLLAKPLKSDIMNKSALTDLLLPAFISMLMFWPLAFAGAQTNLSFVPLAIGVGMGIHWPVIGWVYGRWLYLGHAVVRTVGATALWYAFPDARFVMVPLFVSGVYLITVFVIKAEVKRVQAQGALQTVSQPVV</sequence>
<evidence type="ECO:0000313" key="2">
    <source>
        <dbReference type="EMBL" id="AYB33234.1"/>
    </source>
</evidence>
<dbReference type="EMBL" id="CP032382">
    <property type="protein sequence ID" value="AYB33234.1"/>
    <property type="molecule type" value="Genomic_DNA"/>
</dbReference>